<proteinExistence type="predicted"/>
<keyword evidence="4" id="KW-1185">Reference proteome</keyword>
<evidence type="ECO:0000313" key="4">
    <source>
        <dbReference type="Proteomes" id="UP000230233"/>
    </source>
</evidence>
<keyword evidence="1" id="KW-0732">Signal</keyword>
<evidence type="ECO:0000259" key="2">
    <source>
        <dbReference type="Pfam" id="PF01579"/>
    </source>
</evidence>
<feature type="chain" id="PRO_5013545798" description="T20D4.11-like domain-containing protein" evidence="1">
    <location>
        <begin position="19"/>
        <end position="330"/>
    </location>
</feature>
<reference evidence="4" key="1">
    <citation type="submission" date="2017-10" db="EMBL/GenBank/DDBJ databases">
        <title>Rapid genome shrinkage in a self-fertile nematode reveals novel sperm competition proteins.</title>
        <authorList>
            <person name="Yin D."/>
            <person name="Schwarz E.M."/>
            <person name="Thomas C.G."/>
            <person name="Felde R.L."/>
            <person name="Korf I.F."/>
            <person name="Cutter A.D."/>
            <person name="Schartner C.M."/>
            <person name="Ralston E.J."/>
            <person name="Meyer B.J."/>
            <person name="Haag E.S."/>
        </authorList>
    </citation>
    <scope>NUCLEOTIDE SEQUENCE [LARGE SCALE GENOMIC DNA]</scope>
    <source>
        <strain evidence="4">JU1422</strain>
    </source>
</reference>
<feature type="signal peptide" evidence="1">
    <location>
        <begin position="1"/>
        <end position="18"/>
    </location>
</feature>
<sequence>MQFFTFSLLIFFICYANCAPKAGDCTADELKECTPLGNKLKAYMSRHEGYRLPPDVYQNCTILCGSITKCYNELKCNNAQELKEDFEIRCSKLEYLTASIHHCMNRFSNAVYQRTYECSEKYDFLTRDLTKKAQIYKDGQACFVEIAEKVCRAESVEYLKNKETYGKLVDFLTVKPDNGCRGPHHEFSSEQCKPVVNSLNDLKVDLEKVQINDPTLLKLIGRCKEAVACVNDACMYPMAQDIHDGCDVFQLVNTHYGRCLVNVGEKDLSKYACLEGKPIVDKNECLKADKKDCLKIVFEGECGKEAVKNFDEHFETHRRTTCRRASLMPK</sequence>
<evidence type="ECO:0000313" key="3">
    <source>
        <dbReference type="EMBL" id="PIC28855.1"/>
    </source>
</evidence>
<accession>A0A2G5TNI0</accession>
<feature type="domain" description="T20D4.11-like" evidence="2">
    <location>
        <begin position="31"/>
        <end position="171"/>
    </location>
</feature>
<dbReference type="InterPro" id="IPR002542">
    <property type="entry name" value="T20D4.11-like_dom"/>
</dbReference>
<name>A0A2G5TNI0_9PELO</name>
<comment type="caution">
    <text evidence="3">The sequence shown here is derived from an EMBL/GenBank/DDBJ whole genome shotgun (WGS) entry which is preliminary data.</text>
</comment>
<dbReference type="EMBL" id="PDUG01000005">
    <property type="protein sequence ID" value="PIC28855.1"/>
    <property type="molecule type" value="Genomic_DNA"/>
</dbReference>
<feature type="domain" description="T20D4.11-like" evidence="2">
    <location>
        <begin position="180"/>
        <end position="317"/>
    </location>
</feature>
<dbReference type="PANTHER" id="PTHR31897">
    <property type="entry name" value="PROTEIN CBG17011-RELATED"/>
    <property type="match status" value="1"/>
</dbReference>
<dbReference type="AlphaFoldDB" id="A0A2G5TNI0"/>
<gene>
    <name evidence="3" type="primary">Cnig_chr_V.g20645</name>
    <name evidence="3" type="ORF">B9Z55_020645</name>
</gene>
<dbReference type="Proteomes" id="UP000230233">
    <property type="component" value="Chromosome V"/>
</dbReference>
<evidence type="ECO:0000256" key="1">
    <source>
        <dbReference type="SAM" id="SignalP"/>
    </source>
</evidence>
<protein>
    <recommendedName>
        <fullName evidence="2">T20D4.11-like domain-containing protein</fullName>
    </recommendedName>
</protein>
<dbReference type="Pfam" id="PF01579">
    <property type="entry name" value="DUF19"/>
    <property type="match status" value="2"/>
</dbReference>
<organism evidence="3 4">
    <name type="scientific">Caenorhabditis nigoni</name>
    <dbReference type="NCBI Taxonomy" id="1611254"/>
    <lineage>
        <taxon>Eukaryota</taxon>
        <taxon>Metazoa</taxon>
        <taxon>Ecdysozoa</taxon>
        <taxon>Nematoda</taxon>
        <taxon>Chromadorea</taxon>
        <taxon>Rhabditida</taxon>
        <taxon>Rhabditina</taxon>
        <taxon>Rhabditomorpha</taxon>
        <taxon>Rhabditoidea</taxon>
        <taxon>Rhabditidae</taxon>
        <taxon>Peloderinae</taxon>
        <taxon>Caenorhabditis</taxon>
    </lineage>
</organism>